<dbReference type="Proteomes" id="UP000799770">
    <property type="component" value="Unassembled WGS sequence"/>
</dbReference>
<proteinExistence type="predicted"/>
<dbReference type="AlphaFoldDB" id="A0A6A5Z5Q0"/>
<keyword evidence="3" id="KW-1185">Reference proteome</keyword>
<feature type="region of interest" description="Disordered" evidence="1">
    <location>
        <begin position="160"/>
        <end position="180"/>
    </location>
</feature>
<evidence type="ECO:0000313" key="3">
    <source>
        <dbReference type="Proteomes" id="UP000799770"/>
    </source>
</evidence>
<sequence>MYCVGPDSHDKLPGATASSGRFQGKAVRVRLLARGRVMGPRQPQFPGAAALSTSNRIIPQHPKKQSCAETGHFHAVRMLDTVVIMTFAAICSSVVSPTAASTSGTVRGLPSRNRRLSDPIRPHISCSNHYHHPPAPSTLLALSIAGSKGLAGRCRYSMPCASSRTPGNRGVCSADRHQKL</sequence>
<feature type="region of interest" description="Disordered" evidence="1">
    <location>
        <begin position="99"/>
        <end position="129"/>
    </location>
</feature>
<reference evidence="2" key="1">
    <citation type="journal article" date="2020" name="Stud. Mycol.">
        <title>101 Dothideomycetes genomes: a test case for predicting lifestyles and emergence of pathogens.</title>
        <authorList>
            <person name="Haridas S."/>
            <person name="Albert R."/>
            <person name="Binder M."/>
            <person name="Bloem J."/>
            <person name="Labutti K."/>
            <person name="Salamov A."/>
            <person name="Andreopoulos B."/>
            <person name="Baker S."/>
            <person name="Barry K."/>
            <person name="Bills G."/>
            <person name="Bluhm B."/>
            <person name="Cannon C."/>
            <person name="Castanera R."/>
            <person name="Culley D."/>
            <person name="Daum C."/>
            <person name="Ezra D."/>
            <person name="Gonzalez J."/>
            <person name="Henrissat B."/>
            <person name="Kuo A."/>
            <person name="Liang C."/>
            <person name="Lipzen A."/>
            <person name="Lutzoni F."/>
            <person name="Magnuson J."/>
            <person name="Mondo S."/>
            <person name="Nolan M."/>
            <person name="Ohm R."/>
            <person name="Pangilinan J."/>
            <person name="Park H.-J."/>
            <person name="Ramirez L."/>
            <person name="Alfaro M."/>
            <person name="Sun H."/>
            <person name="Tritt A."/>
            <person name="Yoshinaga Y."/>
            <person name="Zwiers L.-H."/>
            <person name="Turgeon B."/>
            <person name="Goodwin S."/>
            <person name="Spatafora J."/>
            <person name="Crous P."/>
            <person name="Grigoriev I."/>
        </authorList>
    </citation>
    <scope>NUCLEOTIDE SEQUENCE</scope>
    <source>
        <strain evidence="2">CBS 627.86</strain>
    </source>
</reference>
<dbReference type="EMBL" id="ML977325">
    <property type="protein sequence ID" value="KAF2114446.1"/>
    <property type="molecule type" value="Genomic_DNA"/>
</dbReference>
<evidence type="ECO:0000313" key="2">
    <source>
        <dbReference type="EMBL" id="KAF2114446.1"/>
    </source>
</evidence>
<organism evidence="2 3">
    <name type="scientific">Lophiotrema nucula</name>
    <dbReference type="NCBI Taxonomy" id="690887"/>
    <lineage>
        <taxon>Eukaryota</taxon>
        <taxon>Fungi</taxon>
        <taxon>Dikarya</taxon>
        <taxon>Ascomycota</taxon>
        <taxon>Pezizomycotina</taxon>
        <taxon>Dothideomycetes</taxon>
        <taxon>Pleosporomycetidae</taxon>
        <taxon>Pleosporales</taxon>
        <taxon>Lophiotremataceae</taxon>
        <taxon>Lophiotrema</taxon>
    </lineage>
</organism>
<accession>A0A6A5Z5Q0</accession>
<protein>
    <submittedName>
        <fullName evidence="2">Uncharacterized protein</fullName>
    </submittedName>
</protein>
<gene>
    <name evidence="2" type="ORF">BDV96DRAFT_97274</name>
</gene>
<name>A0A6A5Z5Q0_9PLEO</name>
<evidence type="ECO:0000256" key="1">
    <source>
        <dbReference type="SAM" id="MobiDB-lite"/>
    </source>
</evidence>